<keyword evidence="9" id="KW-0255">Endonuclease</keyword>
<dbReference type="CDD" id="cd09277">
    <property type="entry name" value="RNase_HI_bacteria_like"/>
    <property type="match status" value="1"/>
</dbReference>
<organism evidence="13 14">
    <name type="scientific">Oribacterium sinus</name>
    <dbReference type="NCBI Taxonomy" id="237576"/>
    <lineage>
        <taxon>Bacteria</taxon>
        <taxon>Bacillati</taxon>
        <taxon>Bacillota</taxon>
        <taxon>Clostridia</taxon>
        <taxon>Lachnospirales</taxon>
        <taxon>Lachnospiraceae</taxon>
        <taxon>Oribacterium</taxon>
    </lineage>
</organism>
<keyword evidence="11" id="KW-0460">Magnesium</keyword>
<dbReference type="GO" id="GO:0004523">
    <property type="term" value="F:RNA-DNA hybrid ribonuclease activity"/>
    <property type="evidence" value="ECO:0007669"/>
    <property type="project" value="UniProtKB-EC"/>
</dbReference>
<dbReference type="GO" id="GO:0003676">
    <property type="term" value="F:nucleic acid binding"/>
    <property type="evidence" value="ECO:0007669"/>
    <property type="project" value="InterPro"/>
</dbReference>
<dbReference type="AlphaFoldDB" id="A0A7W9SF65"/>
<evidence type="ECO:0000256" key="5">
    <source>
        <dbReference type="ARBA" id="ARBA00012180"/>
    </source>
</evidence>
<dbReference type="InterPro" id="IPR009027">
    <property type="entry name" value="Ribosomal_bL9/RNase_H1_N"/>
</dbReference>
<comment type="function">
    <text evidence="3">Endonuclease that specifically degrades the RNA of RNA-DNA hybrids.</text>
</comment>
<dbReference type="FunFam" id="3.40.970.10:FF:000002">
    <property type="entry name" value="Ribonuclease H"/>
    <property type="match status" value="1"/>
</dbReference>
<evidence type="ECO:0000256" key="6">
    <source>
        <dbReference type="ARBA" id="ARBA00017721"/>
    </source>
</evidence>
<dbReference type="PANTHER" id="PTHR10642:SF26">
    <property type="entry name" value="RIBONUCLEASE H1"/>
    <property type="match status" value="1"/>
</dbReference>
<dbReference type="InterPro" id="IPR002156">
    <property type="entry name" value="RNaseH_domain"/>
</dbReference>
<comment type="catalytic activity">
    <reaction evidence="1">
        <text>Endonucleolytic cleavage to 5'-phosphomonoester.</text>
        <dbReference type="EC" id="3.1.26.4"/>
    </reaction>
</comment>
<evidence type="ECO:0000256" key="11">
    <source>
        <dbReference type="ARBA" id="ARBA00022842"/>
    </source>
</evidence>
<dbReference type="InterPro" id="IPR036397">
    <property type="entry name" value="RNaseH_sf"/>
</dbReference>
<gene>
    <name evidence="13" type="ORF">HNQ46_000252</name>
</gene>
<evidence type="ECO:0000256" key="10">
    <source>
        <dbReference type="ARBA" id="ARBA00022801"/>
    </source>
</evidence>
<dbReference type="SUPFAM" id="SSF55658">
    <property type="entry name" value="L9 N-domain-like"/>
    <property type="match status" value="1"/>
</dbReference>
<proteinExistence type="inferred from homology"/>
<dbReference type="Gene3D" id="3.40.970.10">
    <property type="entry name" value="Ribonuclease H1, N-terminal domain"/>
    <property type="match status" value="1"/>
</dbReference>
<dbReference type="SUPFAM" id="SSF53098">
    <property type="entry name" value="Ribonuclease H-like"/>
    <property type="match status" value="1"/>
</dbReference>
<reference evidence="13 14" key="1">
    <citation type="submission" date="2020-08" db="EMBL/GenBank/DDBJ databases">
        <title>Genomic Encyclopedia of Type Strains, Phase IV (KMG-IV): sequencing the most valuable type-strain genomes for metagenomic binning, comparative biology and taxonomic classification.</title>
        <authorList>
            <person name="Goeker M."/>
        </authorList>
    </citation>
    <scope>NUCLEOTIDE SEQUENCE [LARGE SCALE GENOMIC DNA]</scope>
    <source>
        <strain evidence="13 14">DSM 17245</strain>
    </source>
</reference>
<keyword evidence="7" id="KW-0540">Nuclease</keyword>
<name>A0A7W9SF65_9FIRM</name>
<protein>
    <recommendedName>
        <fullName evidence="6">Ribonuclease H</fullName>
        <ecNumber evidence="5">3.1.26.4</ecNumber>
    </recommendedName>
</protein>
<evidence type="ECO:0000256" key="4">
    <source>
        <dbReference type="ARBA" id="ARBA00005300"/>
    </source>
</evidence>
<sequence length="243" mass="27160">MSIMAYYYAVKIGKNPGIYSSWAECEKQVKAYPSAKFKKWKTREEAEAYMNGSGNSKPYGSDMSSISFGSKTPSSRKEKGKATLLPLQDGSLSAIEELFQSTKTDCIAYVDGSFEKDNGVYGYGVVFIEKNGTIEEYFDSGREESYQSMRNVSGEILGALKAASLAVEKGYSSIAIFHDYQGIASWAKGEWKCNKEKTIEYREKMLEFQKKLIISFHKVQAHSGDYFNERADLLAKQAAGINI</sequence>
<keyword evidence="10 13" id="KW-0378">Hydrolase</keyword>
<feature type="domain" description="RNase H type-1" evidence="12">
    <location>
        <begin position="102"/>
        <end position="240"/>
    </location>
</feature>
<dbReference type="GO" id="GO:0043137">
    <property type="term" value="P:DNA replication, removal of RNA primer"/>
    <property type="evidence" value="ECO:0007669"/>
    <property type="project" value="TreeGrafter"/>
</dbReference>
<dbReference type="InterPro" id="IPR050092">
    <property type="entry name" value="RNase_H"/>
</dbReference>
<evidence type="ECO:0000256" key="7">
    <source>
        <dbReference type="ARBA" id="ARBA00022722"/>
    </source>
</evidence>
<evidence type="ECO:0000313" key="13">
    <source>
        <dbReference type="EMBL" id="MBB6040291.1"/>
    </source>
</evidence>
<accession>A0A7W9SF65</accession>
<dbReference type="InterPro" id="IPR012337">
    <property type="entry name" value="RNaseH-like_sf"/>
</dbReference>
<comment type="similarity">
    <text evidence="4">Belongs to the RNase H family.</text>
</comment>
<dbReference type="GeneID" id="85013822"/>
<evidence type="ECO:0000256" key="2">
    <source>
        <dbReference type="ARBA" id="ARBA00001946"/>
    </source>
</evidence>
<dbReference type="EC" id="3.1.26.4" evidence="5"/>
<evidence type="ECO:0000259" key="12">
    <source>
        <dbReference type="PROSITE" id="PS50879"/>
    </source>
</evidence>
<evidence type="ECO:0000256" key="1">
    <source>
        <dbReference type="ARBA" id="ARBA00000077"/>
    </source>
</evidence>
<dbReference type="Proteomes" id="UP000522163">
    <property type="component" value="Unassembled WGS sequence"/>
</dbReference>
<dbReference type="GO" id="GO:0046872">
    <property type="term" value="F:metal ion binding"/>
    <property type="evidence" value="ECO:0007669"/>
    <property type="project" value="UniProtKB-KW"/>
</dbReference>
<dbReference type="Pfam" id="PF00075">
    <property type="entry name" value="RNase_H"/>
    <property type="match status" value="1"/>
</dbReference>
<keyword evidence="8" id="KW-0479">Metal-binding</keyword>
<dbReference type="EMBL" id="JACHHH010000001">
    <property type="protein sequence ID" value="MBB6040291.1"/>
    <property type="molecule type" value="Genomic_DNA"/>
</dbReference>
<dbReference type="InterPro" id="IPR011320">
    <property type="entry name" value="RNase_H1_N"/>
</dbReference>
<dbReference type="PROSITE" id="PS50879">
    <property type="entry name" value="RNASE_H_1"/>
    <property type="match status" value="1"/>
</dbReference>
<dbReference type="InterPro" id="IPR037056">
    <property type="entry name" value="RNase_H1_N_sf"/>
</dbReference>
<evidence type="ECO:0000256" key="9">
    <source>
        <dbReference type="ARBA" id="ARBA00022759"/>
    </source>
</evidence>
<comment type="caution">
    <text evidence="13">The sequence shown here is derived from an EMBL/GenBank/DDBJ whole genome shotgun (WGS) entry which is preliminary data.</text>
</comment>
<comment type="cofactor">
    <cofactor evidence="2">
        <name>Mg(2+)</name>
        <dbReference type="ChEBI" id="CHEBI:18420"/>
    </cofactor>
</comment>
<dbReference type="PANTHER" id="PTHR10642">
    <property type="entry name" value="RIBONUCLEASE H1"/>
    <property type="match status" value="1"/>
</dbReference>
<dbReference type="RefSeq" id="WP_183681907.1">
    <property type="nucleotide sequence ID" value="NZ_JACHHH010000001.1"/>
</dbReference>
<evidence type="ECO:0000256" key="8">
    <source>
        <dbReference type="ARBA" id="ARBA00022723"/>
    </source>
</evidence>
<dbReference type="Pfam" id="PF01693">
    <property type="entry name" value="Cauli_VI"/>
    <property type="match status" value="1"/>
</dbReference>
<evidence type="ECO:0000256" key="3">
    <source>
        <dbReference type="ARBA" id="ARBA00004065"/>
    </source>
</evidence>
<evidence type="ECO:0000313" key="14">
    <source>
        <dbReference type="Proteomes" id="UP000522163"/>
    </source>
</evidence>
<dbReference type="Gene3D" id="3.30.420.10">
    <property type="entry name" value="Ribonuclease H-like superfamily/Ribonuclease H"/>
    <property type="match status" value="1"/>
</dbReference>